<dbReference type="Proteomes" id="UP001333110">
    <property type="component" value="Unassembled WGS sequence"/>
</dbReference>
<evidence type="ECO:0000313" key="2">
    <source>
        <dbReference type="Proteomes" id="UP001333110"/>
    </source>
</evidence>
<keyword evidence="2" id="KW-1185">Reference proteome</keyword>
<dbReference type="EMBL" id="JAUNZN010000035">
    <property type="protein sequence ID" value="KAK4806743.1"/>
    <property type="molecule type" value="Genomic_DNA"/>
</dbReference>
<sequence>MAEPSTECSIKVLCRFRPLNQAEILRGDKFLPVFQGDDSVVVGRKKWAHVTLMKFNTAKCKVLHMGGGNPKYGHRLGGEWSESSPAEEDLGVLVDEKLDVSQRRGLAAQQANRLLGCIRSSVASRSREGILPLCRALVTSPGALHPARGPPRLRAGVVQPGEEKAAGRPYCGLSVYKGGSRKDGEGLFIRECSDGTRGIRKKFPALRGVRHWHGLPREAAGAPSLEELEAGLAGAGSTLLEWKVSLPRAGLGWRSSKVPSTQILL</sequence>
<dbReference type="PANTHER" id="PTHR33332">
    <property type="entry name" value="REVERSE TRANSCRIPTASE DOMAIN-CONTAINING PROTEIN"/>
    <property type="match status" value="1"/>
</dbReference>
<evidence type="ECO:0000313" key="1">
    <source>
        <dbReference type="EMBL" id="KAK4806743.1"/>
    </source>
</evidence>
<organism evidence="1 2">
    <name type="scientific">Mycteria americana</name>
    <name type="common">Wood stork</name>
    <dbReference type="NCBI Taxonomy" id="33587"/>
    <lineage>
        <taxon>Eukaryota</taxon>
        <taxon>Metazoa</taxon>
        <taxon>Chordata</taxon>
        <taxon>Craniata</taxon>
        <taxon>Vertebrata</taxon>
        <taxon>Euteleostomi</taxon>
        <taxon>Archelosauria</taxon>
        <taxon>Archosauria</taxon>
        <taxon>Dinosauria</taxon>
        <taxon>Saurischia</taxon>
        <taxon>Theropoda</taxon>
        <taxon>Coelurosauria</taxon>
        <taxon>Aves</taxon>
        <taxon>Neognathae</taxon>
        <taxon>Neoaves</taxon>
        <taxon>Aequornithes</taxon>
        <taxon>Ciconiiformes</taxon>
        <taxon>Ciconiidae</taxon>
        <taxon>Mycteria</taxon>
    </lineage>
</organism>
<accession>A0AAN7MB39</accession>
<proteinExistence type="predicted"/>
<gene>
    <name evidence="1" type="ORF">QYF61_007541</name>
</gene>
<reference evidence="1 2" key="1">
    <citation type="journal article" date="2023" name="J. Hered.">
        <title>Chromosome-level genome of the wood stork (Mycteria americana) provides insight into avian chromosome evolution.</title>
        <authorList>
            <person name="Flamio R. Jr."/>
            <person name="Ramstad K.M."/>
        </authorList>
    </citation>
    <scope>NUCLEOTIDE SEQUENCE [LARGE SCALE GENOMIC DNA]</scope>
    <source>
        <strain evidence="1">JAX WOST 10</strain>
    </source>
</reference>
<dbReference type="AlphaFoldDB" id="A0AAN7MB39"/>
<comment type="caution">
    <text evidence="1">The sequence shown here is derived from an EMBL/GenBank/DDBJ whole genome shotgun (WGS) entry which is preliminary data.</text>
</comment>
<protein>
    <submittedName>
        <fullName evidence="1">Uncharacterized protein</fullName>
    </submittedName>
</protein>
<name>A0AAN7MB39_MYCAM</name>